<feature type="region of interest" description="Disordered" evidence="1">
    <location>
        <begin position="974"/>
        <end position="1076"/>
    </location>
</feature>
<keyword evidence="3" id="KW-1185">Reference proteome</keyword>
<feature type="compositionally biased region" description="Basic and acidic residues" evidence="1">
    <location>
        <begin position="1617"/>
        <end position="1635"/>
    </location>
</feature>
<feature type="compositionally biased region" description="Basic residues" evidence="1">
    <location>
        <begin position="1026"/>
        <end position="1041"/>
    </location>
</feature>
<feature type="compositionally biased region" description="Pro residues" evidence="1">
    <location>
        <begin position="1212"/>
        <end position="1230"/>
    </location>
</feature>
<feature type="compositionally biased region" description="Basic and acidic residues" evidence="1">
    <location>
        <begin position="64"/>
        <end position="83"/>
    </location>
</feature>
<feature type="compositionally biased region" description="Basic and acidic residues" evidence="1">
    <location>
        <begin position="227"/>
        <end position="243"/>
    </location>
</feature>
<gene>
    <name evidence="2" type="ORF">B0H64DRAFT_472116</name>
</gene>
<reference evidence="2" key="1">
    <citation type="journal article" date="2023" name="Mol. Phylogenet. Evol.">
        <title>Genome-scale phylogeny and comparative genomics of the fungal order Sordariales.</title>
        <authorList>
            <person name="Hensen N."/>
            <person name="Bonometti L."/>
            <person name="Westerberg I."/>
            <person name="Brannstrom I.O."/>
            <person name="Guillou S."/>
            <person name="Cros-Aarteil S."/>
            <person name="Calhoun S."/>
            <person name="Haridas S."/>
            <person name="Kuo A."/>
            <person name="Mondo S."/>
            <person name="Pangilinan J."/>
            <person name="Riley R."/>
            <person name="LaButti K."/>
            <person name="Andreopoulos B."/>
            <person name="Lipzen A."/>
            <person name="Chen C."/>
            <person name="Yan M."/>
            <person name="Daum C."/>
            <person name="Ng V."/>
            <person name="Clum A."/>
            <person name="Steindorff A."/>
            <person name="Ohm R.A."/>
            <person name="Martin F."/>
            <person name="Silar P."/>
            <person name="Natvig D.O."/>
            <person name="Lalanne C."/>
            <person name="Gautier V."/>
            <person name="Ament-Velasquez S.L."/>
            <person name="Kruys A."/>
            <person name="Hutchinson M.I."/>
            <person name="Powell A.J."/>
            <person name="Barry K."/>
            <person name="Miller A.N."/>
            <person name="Grigoriev I.V."/>
            <person name="Debuchy R."/>
            <person name="Gladieux P."/>
            <person name="Hiltunen Thoren M."/>
            <person name="Johannesson H."/>
        </authorList>
    </citation>
    <scope>NUCLEOTIDE SEQUENCE</scope>
    <source>
        <strain evidence="2">CBS 168.71</strain>
    </source>
</reference>
<feature type="compositionally biased region" description="Polar residues" evidence="1">
    <location>
        <begin position="1424"/>
        <end position="1444"/>
    </location>
</feature>
<comment type="caution">
    <text evidence="2">The sequence shown here is derived from an EMBL/GenBank/DDBJ whole genome shotgun (WGS) entry which is preliminary data.</text>
</comment>
<feature type="compositionally biased region" description="Basic and acidic residues" evidence="1">
    <location>
        <begin position="974"/>
        <end position="1009"/>
    </location>
</feature>
<evidence type="ECO:0000313" key="3">
    <source>
        <dbReference type="Proteomes" id="UP001278766"/>
    </source>
</evidence>
<feature type="compositionally biased region" description="Basic and acidic residues" evidence="1">
    <location>
        <begin position="1501"/>
        <end position="1520"/>
    </location>
</feature>
<accession>A0AAE0LVC2</accession>
<name>A0AAE0LVC2_9PEZI</name>
<feature type="compositionally biased region" description="Low complexity" evidence="1">
    <location>
        <begin position="1251"/>
        <end position="1272"/>
    </location>
</feature>
<organism evidence="2 3">
    <name type="scientific">Chaetomium fimeti</name>
    <dbReference type="NCBI Taxonomy" id="1854472"/>
    <lineage>
        <taxon>Eukaryota</taxon>
        <taxon>Fungi</taxon>
        <taxon>Dikarya</taxon>
        <taxon>Ascomycota</taxon>
        <taxon>Pezizomycotina</taxon>
        <taxon>Sordariomycetes</taxon>
        <taxon>Sordariomycetidae</taxon>
        <taxon>Sordariales</taxon>
        <taxon>Chaetomiaceae</taxon>
        <taxon>Chaetomium</taxon>
    </lineage>
</organism>
<feature type="compositionally biased region" description="Polar residues" evidence="1">
    <location>
        <begin position="15"/>
        <end position="32"/>
    </location>
</feature>
<feature type="compositionally biased region" description="Basic residues" evidence="1">
    <location>
        <begin position="1607"/>
        <end position="1616"/>
    </location>
</feature>
<proteinExistence type="predicted"/>
<feature type="region of interest" description="Disordered" evidence="1">
    <location>
        <begin position="1547"/>
        <end position="1587"/>
    </location>
</feature>
<evidence type="ECO:0000313" key="2">
    <source>
        <dbReference type="EMBL" id="KAK3298907.1"/>
    </source>
</evidence>
<feature type="region of interest" description="Disordered" evidence="1">
    <location>
        <begin position="1331"/>
        <end position="1520"/>
    </location>
</feature>
<feature type="compositionally biased region" description="Basic and acidic residues" evidence="1">
    <location>
        <begin position="1547"/>
        <end position="1569"/>
    </location>
</feature>
<feature type="region of interest" description="Disordered" evidence="1">
    <location>
        <begin position="1599"/>
        <end position="1635"/>
    </location>
</feature>
<dbReference type="EMBL" id="JAUEPN010000002">
    <property type="protein sequence ID" value="KAK3298907.1"/>
    <property type="molecule type" value="Genomic_DNA"/>
</dbReference>
<feature type="region of interest" description="Disordered" evidence="1">
    <location>
        <begin position="1"/>
        <end position="104"/>
    </location>
</feature>
<sequence>MSKEVGGRPRCLWDTPSSGMESMNRFTMSICSYSDDDQTDHSSESTSGNGTYSDDEDDASTRIIVRENPGRERQRVVIDDADSRQPPPSHHTPNWQTPPNTGFQRHHIPSNYPWNGHYVQNPAVRGPPVPVHQHRGNFWEQFEHFETGAERQPGKSLVPTRTPCIPDTGEPSYPNPKRLEGPVANPTDPIATMGAGHGAKTDLQPPRPTYFPYPKPVAPEKPGARTHLPDKGPLREPLKKAEAPDATTRVDLVHDPSRANKDMSIRIALDAEEDWEDDLEEFCRLRRLGLIKEAKEQFWSALAHVNTMPYIRVQYAEMLQASGDFKGFQKLDFLPEFPPSPSEETPDDRSRGKLVANHALLDLLSQRPIEHYLTHAWGVIRHTLKALAGESTVGSTEIQLIVLCLRVLDYLKTCTHETVVGPAIVYANRLFNWRQLYHDLVGESCVWDFKDLFYASVSVFGWQEALVQFFGTTHFPRALDSIVQDWTRPFYDEASVMGLLDLFSSLILQDHGSSMKARNTLLLHHARTMAESAERNDPELMKTKPFVQWLLAKSVVDLENPPERPDGVRMEHFSGLGLNQGGGVHLPIYVPSRHSRKPDWDMFFSRSTPAQRRVVEVAVRAAEQLGDYNLQAEALKLLILQSQDPKQWMTALAHLQLETQGDKEGYLATCLSRYLVATDPAEETTLLKDLERHGGSGDALYFEQCENASLTWAWSMVRVLLTTAHGDDGSVATGETEPSPFLAQGFSLDGSKLPPYVAEFARVELGIFVTESMGPLSLADLKSTNVGGEEQVKHDQHQPDAALRARFARTTAEPAIGVRHPVEYELRGRAVNPANWPPWPPRSPSPPRPPRPPPTRPNPLDYYNDQQPNPLAKGVTKDLKVNGWPETWFKDAKQYAPRMQPRYVEDLDSDVGRPHRIMTINRGPDAEHQRLENIRKFDERVNNRRPVEILRMGRRHGSRERDILGGRDKLRERFGEADERGGRLGDKKHLSNTRLDRQRREREKSEWDRGQATVDDAGQERNGTRTTHKTPHKGIRGHKKREPRDREEEKSSLKEVDSLDDGYSSGGSDGPEDRLHVTVEDGVTKLYFPSGRLDGNGTTVVLNDHKHSRKPNTYVVGKGGDIDTTMPDRTRRRLRTASPPGRGKPEIDARARSPGLSWSSESAIWQRWPKSKSKKKGKVNEPRKSPFAAQVKTEDEADRQEAREYEDTDPLAPAPPPPPPAESEPKPGPKPADTDANDPQPTLSKEGERQTPAATTITAIPGGVSTTAAAAAGPKSPAELEAKPKGWSSPPPTIASTEPATAPVESATTAAERQADPRDIWADLWAVGVASPKKHQHTPALPEPKPKPEQAPSTSGDDIWAFTKPAKRKNKQKADESPIPIRPPTTAPGTADGKASEEPAQDPSDQNEDDPAPAPDPERGASTKPEQQPSNSRAGGGTVANTSRKWGATSDWAWEDDPTAPTGRDVPAATQDDDAAEDDDWAREWGWNTSVSKKEERKRRMAEGREERDRAEEKMQEEYREKIRKRVREEIERDIREGTVRDTERITEGFWERHQQGVQEKEKMGEEKASGSVGKQAEPLSAETLVGDVGEGQQLVVASMDKGEKQKKQKNKKKQKVAREDVLEEGERMWEEERLSEEKKVLENMAKEEKAQSPVGKQAELLSAVTLVGDVGEGQ</sequence>
<feature type="region of interest" description="Disordered" evidence="1">
    <location>
        <begin position="833"/>
        <end position="873"/>
    </location>
</feature>
<feature type="region of interest" description="Disordered" evidence="1">
    <location>
        <begin position="214"/>
        <end position="247"/>
    </location>
</feature>
<dbReference type="RefSeq" id="XP_062662421.1">
    <property type="nucleotide sequence ID" value="XM_062807920.1"/>
</dbReference>
<feature type="compositionally biased region" description="Pro residues" evidence="1">
    <location>
        <begin position="835"/>
        <end position="857"/>
    </location>
</feature>
<evidence type="ECO:0000256" key="1">
    <source>
        <dbReference type="SAM" id="MobiDB-lite"/>
    </source>
</evidence>
<feature type="region of interest" description="Disordered" evidence="1">
    <location>
        <begin position="1102"/>
        <end position="1319"/>
    </location>
</feature>
<feature type="compositionally biased region" description="Basic and acidic residues" evidence="1">
    <location>
        <begin position="1042"/>
        <end position="1057"/>
    </location>
</feature>
<feature type="compositionally biased region" description="Acidic residues" evidence="1">
    <location>
        <begin position="1471"/>
        <end position="1481"/>
    </location>
</feature>
<feature type="compositionally biased region" description="Polar residues" evidence="1">
    <location>
        <begin position="91"/>
        <end position="103"/>
    </location>
</feature>
<protein>
    <submittedName>
        <fullName evidence="2">Uncharacterized protein</fullName>
    </submittedName>
</protein>
<reference evidence="2" key="2">
    <citation type="submission" date="2023-06" db="EMBL/GenBank/DDBJ databases">
        <authorList>
            <consortium name="Lawrence Berkeley National Laboratory"/>
            <person name="Haridas S."/>
            <person name="Hensen N."/>
            <person name="Bonometti L."/>
            <person name="Westerberg I."/>
            <person name="Brannstrom I.O."/>
            <person name="Guillou S."/>
            <person name="Cros-Aarteil S."/>
            <person name="Calhoun S."/>
            <person name="Kuo A."/>
            <person name="Mondo S."/>
            <person name="Pangilinan J."/>
            <person name="Riley R."/>
            <person name="Labutti K."/>
            <person name="Andreopoulos B."/>
            <person name="Lipzen A."/>
            <person name="Chen C."/>
            <person name="Yanf M."/>
            <person name="Daum C."/>
            <person name="Ng V."/>
            <person name="Clum A."/>
            <person name="Steindorff A."/>
            <person name="Ohm R."/>
            <person name="Martin F."/>
            <person name="Silar P."/>
            <person name="Natvig D."/>
            <person name="Lalanne C."/>
            <person name="Gautier V."/>
            <person name="Ament-Velasquez S.L."/>
            <person name="Kruys A."/>
            <person name="Hutchinson M.I."/>
            <person name="Powell A.J."/>
            <person name="Barry K."/>
            <person name="Miller A.N."/>
            <person name="Grigoriev I.V."/>
            <person name="Debuchy R."/>
            <person name="Gladieux P."/>
            <person name="Thoren M.H."/>
            <person name="Johannesson H."/>
        </authorList>
    </citation>
    <scope>NUCLEOTIDE SEQUENCE</scope>
    <source>
        <strain evidence="2">CBS 168.71</strain>
    </source>
</reference>
<dbReference type="GeneID" id="87844868"/>
<dbReference type="Proteomes" id="UP001278766">
    <property type="component" value="Unassembled WGS sequence"/>
</dbReference>